<feature type="coiled-coil region" evidence="1">
    <location>
        <begin position="199"/>
        <end position="243"/>
    </location>
</feature>
<sequence length="465" mass="54304">MSIRKNPSRSIKYGISPKASGNISQHVSKESLDAAKAENDYYRRQLMDKKAQITALEKKAPKLEEFRKLFIHLVQDFQQTGQITFFDNPEKLENPFDSTHEGIKVVRSGINQFISYHERLAARFELELSRNLFSLNQKLEEKKKILEQEEELLATANFETEHNENVIDLIVNEKDVLKKTIIMLRETLERHINSDTNQIGMINSKYQKVQNELTRIQNQVKAEDDAANDIANRQNERKSAEARQAATHQEILSTVEQLRADYKNESHSHNLTRAALDKAKEELTQLTRAVESYHDNLKTQELLGAEIENKRLRAVINIERIEFDEKLAKHTAKTNELSEIVDQLSNRIDQLNSQISATEQKLQTQMMRIPDFDQLSQVLDRSLAQSRKHKEFILKRKYLLDEIRDKNRLLEQMEIQESKNRMAQLKILMPLSNQQPENDNVLPALQEEYQRWQKEMKELLTSTGF</sequence>
<dbReference type="EMBL" id="MLAK01000592">
    <property type="protein sequence ID" value="OHT11276.1"/>
    <property type="molecule type" value="Genomic_DNA"/>
</dbReference>
<gene>
    <name evidence="3" type="ORF">TRFO_19378</name>
</gene>
<feature type="coiled-coil region" evidence="1">
    <location>
        <begin position="269"/>
        <end position="296"/>
    </location>
</feature>
<keyword evidence="4" id="KW-1185">Reference proteome</keyword>
<accession>A0A1J4KNA5</accession>
<feature type="coiled-coil region" evidence="1">
    <location>
        <begin position="129"/>
        <end position="159"/>
    </location>
</feature>
<dbReference type="Proteomes" id="UP000179807">
    <property type="component" value="Unassembled WGS sequence"/>
</dbReference>
<dbReference type="OrthoDB" id="10517120at2759"/>
<evidence type="ECO:0000256" key="1">
    <source>
        <dbReference type="SAM" id="Coils"/>
    </source>
</evidence>
<evidence type="ECO:0000313" key="4">
    <source>
        <dbReference type="Proteomes" id="UP000179807"/>
    </source>
</evidence>
<feature type="coiled-coil region" evidence="1">
    <location>
        <begin position="327"/>
        <end position="368"/>
    </location>
</feature>
<dbReference type="VEuPathDB" id="TrichDB:TRFO_19378"/>
<dbReference type="GeneID" id="94835464"/>
<dbReference type="RefSeq" id="XP_068364412.1">
    <property type="nucleotide sequence ID" value="XM_068500760.1"/>
</dbReference>
<evidence type="ECO:0000256" key="2">
    <source>
        <dbReference type="SAM" id="MobiDB-lite"/>
    </source>
</evidence>
<name>A0A1J4KNA5_9EUKA</name>
<organism evidence="3 4">
    <name type="scientific">Tritrichomonas foetus</name>
    <dbReference type="NCBI Taxonomy" id="1144522"/>
    <lineage>
        <taxon>Eukaryota</taxon>
        <taxon>Metamonada</taxon>
        <taxon>Parabasalia</taxon>
        <taxon>Tritrichomonadida</taxon>
        <taxon>Tritrichomonadidae</taxon>
        <taxon>Tritrichomonas</taxon>
    </lineage>
</organism>
<proteinExistence type="predicted"/>
<reference evidence="3" key="1">
    <citation type="submission" date="2016-10" db="EMBL/GenBank/DDBJ databases">
        <authorList>
            <person name="Benchimol M."/>
            <person name="Almeida L.G."/>
            <person name="Vasconcelos A.T."/>
            <person name="Perreira-Neves A."/>
            <person name="Rosa I.A."/>
            <person name="Tasca T."/>
            <person name="Bogo M.R."/>
            <person name="de Souza W."/>
        </authorList>
    </citation>
    <scope>NUCLEOTIDE SEQUENCE [LARGE SCALE GENOMIC DNA]</scope>
    <source>
        <strain evidence="3">K</strain>
    </source>
</reference>
<protein>
    <submittedName>
        <fullName evidence="3">Uncharacterized protein</fullName>
    </submittedName>
</protein>
<feature type="region of interest" description="Disordered" evidence="2">
    <location>
        <begin position="1"/>
        <end position="26"/>
    </location>
</feature>
<comment type="caution">
    <text evidence="3">The sequence shown here is derived from an EMBL/GenBank/DDBJ whole genome shotgun (WGS) entry which is preliminary data.</text>
</comment>
<keyword evidence="1" id="KW-0175">Coiled coil</keyword>
<feature type="coiled-coil region" evidence="1">
    <location>
        <begin position="32"/>
        <end position="59"/>
    </location>
</feature>
<feature type="coiled-coil region" evidence="1">
    <location>
        <begin position="406"/>
        <end position="462"/>
    </location>
</feature>
<evidence type="ECO:0000313" key="3">
    <source>
        <dbReference type="EMBL" id="OHT11276.1"/>
    </source>
</evidence>
<dbReference type="AlphaFoldDB" id="A0A1J4KNA5"/>